<feature type="compositionally biased region" description="Basic residues" evidence="9">
    <location>
        <begin position="162"/>
        <end position="175"/>
    </location>
</feature>
<dbReference type="GO" id="GO:0031120">
    <property type="term" value="P:snRNA pseudouridine synthesis"/>
    <property type="evidence" value="ECO:0007669"/>
    <property type="project" value="EnsemblFungi"/>
</dbReference>
<comment type="similarity">
    <text evidence="7 8">Belongs to the GAR1 family.</text>
</comment>
<dbReference type="SUPFAM" id="SSF50447">
    <property type="entry name" value="Translation proteins"/>
    <property type="match status" value="1"/>
</dbReference>
<feature type="region of interest" description="Disordered" evidence="9">
    <location>
        <begin position="1"/>
        <end position="22"/>
    </location>
</feature>
<dbReference type="GO" id="GO:0031429">
    <property type="term" value="C:box H/ACA snoRNP complex"/>
    <property type="evidence" value="ECO:0007669"/>
    <property type="project" value="EnsemblFungi"/>
</dbReference>
<keyword evidence="2 8" id="KW-0690">Ribosome biogenesis</keyword>
<comment type="subcellular location">
    <subcellularLocation>
        <location evidence="1 8">Nucleus</location>
        <location evidence="1 8">Nucleolus</location>
    </subcellularLocation>
</comment>
<comment type="caution">
    <text evidence="10">The sequence shown here is derived from an EMBL/GenBank/DDBJ whole genome shotgun (WGS) entry which is preliminary data.</text>
</comment>
<dbReference type="PANTHER" id="PTHR23237">
    <property type="entry name" value="NUCLEOLAR PROTEIN FAMILY A MEMBER 1 SNORNP PROTEIN GAR1"/>
    <property type="match status" value="1"/>
</dbReference>
<evidence type="ECO:0000256" key="2">
    <source>
        <dbReference type="ARBA" id="ARBA00022517"/>
    </source>
</evidence>
<evidence type="ECO:0000313" key="10">
    <source>
        <dbReference type="EMBL" id="KTW29176.1"/>
    </source>
</evidence>
<dbReference type="FunFam" id="2.40.10.230:FF:000001">
    <property type="entry name" value="H/ACA ribonucleoprotein complex subunit"/>
    <property type="match status" value="1"/>
</dbReference>
<comment type="subunit">
    <text evidence="8">Component of the small nucleolar ribonucleoprotein particles containing H/ACA-type snoRNAs (H/ACA snoRNPs).</text>
</comment>
<keyword evidence="5 8" id="KW-0539">Nucleus</keyword>
<protein>
    <recommendedName>
        <fullName evidence="8">H/ACA ribonucleoprotein complex subunit</fullName>
    </recommendedName>
</protein>
<evidence type="ECO:0000256" key="6">
    <source>
        <dbReference type="ARBA" id="ARBA00023274"/>
    </source>
</evidence>
<dbReference type="Proteomes" id="UP000054454">
    <property type="component" value="Unassembled WGS sequence"/>
</dbReference>
<proteinExistence type="inferred from homology"/>
<accession>A0A0W4ZLC1</accession>
<organism evidence="10 11">
    <name type="scientific">Pneumocystis carinii (strain B80)</name>
    <name type="common">Rat pneumocystis pneumonia agent</name>
    <name type="synonym">Pneumocystis carinii f. sp. carinii</name>
    <dbReference type="NCBI Taxonomy" id="1408658"/>
    <lineage>
        <taxon>Eukaryota</taxon>
        <taxon>Fungi</taxon>
        <taxon>Dikarya</taxon>
        <taxon>Ascomycota</taxon>
        <taxon>Taphrinomycotina</taxon>
        <taxon>Pneumocystomycetes</taxon>
        <taxon>Pneumocystaceae</taxon>
        <taxon>Pneumocystis</taxon>
    </lineage>
</organism>
<dbReference type="RefSeq" id="XP_018226369.1">
    <property type="nucleotide sequence ID" value="XM_018369725.1"/>
</dbReference>
<dbReference type="PANTHER" id="PTHR23237:SF6">
    <property type="entry name" value="H_ACA RIBONUCLEOPROTEIN COMPLEX SUBUNIT 1"/>
    <property type="match status" value="1"/>
</dbReference>
<name>A0A0W4ZLC1_PNEC8</name>
<gene>
    <name evidence="10" type="ORF">T552_01133</name>
</gene>
<evidence type="ECO:0000256" key="9">
    <source>
        <dbReference type="SAM" id="MobiDB-lite"/>
    </source>
</evidence>
<comment type="function">
    <text evidence="8">Required for ribosome biogenesis. Part of a complex which catalyzes pseudouridylation of rRNA. This involves the isomerization of uridine such that the ribose is subsequently attached to C5, instead of the normal N1. Pseudouridine ("psi") residues may serve to stabilize the conformation of rRNAs.</text>
</comment>
<dbReference type="InterPro" id="IPR007504">
    <property type="entry name" value="H/ACA_rnp_Gar1/Naf1"/>
</dbReference>
<evidence type="ECO:0000256" key="5">
    <source>
        <dbReference type="ARBA" id="ARBA00023242"/>
    </source>
</evidence>
<dbReference type="InterPro" id="IPR009000">
    <property type="entry name" value="Transl_B-barrel_sf"/>
</dbReference>
<dbReference type="GO" id="GO:0000454">
    <property type="term" value="P:snoRNA guided rRNA pseudouridine synthesis"/>
    <property type="evidence" value="ECO:0007669"/>
    <property type="project" value="EnsemblFungi"/>
</dbReference>
<dbReference type="VEuPathDB" id="FungiDB:T552_01133"/>
<dbReference type="Gene3D" id="2.40.10.230">
    <property type="entry name" value="Probable tRNA pseudouridine synthase domain"/>
    <property type="match status" value="1"/>
</dbReference>
<dbReference type="InterPro" id="IPR038664">
    <property type="entry name" value="Gar1/Naf1_Cbf5-bd_sf"/>
</dbReference>
<dbReference type="AlphaFoldDB" id="A0A0W4ZLC1"/>
<keyword evidence="3 8" id="KW-0698">rRNA processing</keyword>
<evidence type="ECO:0000256" key="4">
    <source>
        <dbReference type="ARBA" id="ARBA00022884"/>
    </source>
</evidence>
<feature type="region of interest" description="Disordered" evidence="9">
    <location>
        <begin position="146"/>
        <end position="175"/>
    </location>
</feature>
<dbReference type="GO" id="GO:0034513">
    <property type="term" value="F:box H/ACA snoRNA binding"/>
    <property type="evidence" value="ECO:0007669"/>
    <property type="project" value="EnsemblFungi"/>
</dbReference>
<reference evidence="11" key="1">
    <citation type="journal article" date="2016" name="Nat. Commun.">
        <title>Genome analysis of three Pneumocystis species reveals adaptation mechanisms to life exclusively in mammalian hosts.</title>
        <authorList>
            <person name="Ma L."/>
            <person name="Chen Z."/>
            <person name="Huang D.W."/>
            <person name="Kutty G."/>
            <person name="Ishihara M."/>
            <person name="Wang H."/>
            <person name="Abouelleil A."/>
            <person name="Bishop L."/>
            <person name="Davey E."/>
            <person name="Deng R."/>
            <person name="Deng X."/>
            <person name="Fan L."/>
            <person name="Fantoni G."/>
            <person name="Fitzgerald M."/>
            <person name="Gogineni E."/>
            <person name="Goldberg J.M."/>
            <person name="Handley G."/>
            <person name="Hu X."/>
            <person name="Huber C."/>
            <person name="Jiao X."/>
            <person name="Jones K."/>
            <person name="Levin J.Z."/>
            <person name="Liu Y."/>
            <person name="Macdonald P."/>
            <person name="Melnikov A."/>
            <person name="Raley C."/>
            <person name="Sassi M."/>
            <person name="Sherman B.T."/>
            <person name="Song X."/>
            <person name="Sykes S."/>
            <person name="Tran B."/>
            <person name="Walsh L."/>
            <person name="Xia Y."/>
            <person name="Yang J."/>
            <person name="Young S."/>
            <person name="Zeng Q."/>
            <person name="Zheng X."/>
            <person name="Stephens R."/>
            <person name="Nusbaum C."/>
            <person name="Birren B.W."/>
            <person name="Azadi P."/>
            <person name="Lempicki R.A."/>
            <person name="Cuomo C.A."/>
            <person name="Kovacs J.A."/>
        </authorList>
    </citation>
    <scope>NUCLEOTIDE SEQUENCE [LARGE SCALE GENOMIC DNA]</scope>
    <source>
        <strain evidence="11">B80</strain>
    </source>
</reference>
<dbReference type="GeneID" id="28935927"/>
<evidence type="ECO:0000256" key="7">
    <source>
        <dbReference type="ARBA" id="ARBA00038293"/>
    </source>
</evidence>
<keyword evidence="11" id="KW-1185">Reference proteome</keyword>
<evidence type="ECO:0000256" key="3">
    <source>
        <dbReference type="ARBA" id="ARBA00022552"/>
    </source>
</evidence>
<evidence type="ECO:0000313" key="11">
    <source>
        <dbReference type="Proteomes" id="UP000054454"/>
    </source>
</evidence>
<evidence type="ECO:0000256" key="1">
    <source>
        <dbReference type="ARBA" id="ARBA00004604"/>
    </source>
</evidence>
<dbReference type="EMBL" id="LFVZ01000005">
    <property type="protein sequence ID" value="KTW29176.1"/>
    <property type="molecule type" value="Genomic_DNA"/>
</dbReference>
<dbReference type="Pfam" id="PF04410">
    <property type="entry name" value="Gar1"/>
    <property type="match status" value="1"/>
</dbReference>
<sequence>MSKQHFQSHNQNRNKWKGYNNTSSNAGNVEIGSFVHACEGEMLYASTHTKIPYFNATIYLKNNCLIGKVDEVLGPINQVYFTVKPQEGIVATSFNPGDKVYIENDKLLPLERFLSQPKPAIAKKKHGMFQAGNQAKGNRFHQKFNKKDRSSMGNRKNFGSFRKPKAGQRNFKRNR</sequence>
<evidence type="ECO:0000256" key="8">
    <source>
        <dbReference type="RuleBase" id="RU364004"/>
    </source>
</evidence>
<keyword evidence="6 8" id="KW-0687">Ribonucleoprotein</keyword>
<dbReference type="OrthoDB" id="2187159at2759"/>
<keyword evidence="4 8" id="KW-0694">RNA-binding</keyword>